<accession>A0ABT2EVJ2</accession>
<dbReference type="RefSeq" id="WP_259050994.1">
    <property type="nucleotide sequence ID" value="NZ_JANUCQ010000002.1"/>
</dbReference>
<evidence type="ECO:0000313" key="3">
    <source>
        <dbReference type="Proteomes" id="UP001140258"/>
    </source>
</evidence>
<evidence type="ECO:0000313" key="2">
    <source>
        <dbReference type="EMBL" id="MCS3921974.1"/>
    </source>
</evidence>
<name>A0ABT2EVJ2_METVO</name>
<evidence type="ECO:0000256" key="1">
    <source>
        <dbReference type="SAM" id="Phobius"/>
    </source>
</evidence>
<comment type="caution">
    <text evidence="2">The sequence shown here is derived from an EMBL/GenBank/DDBJ whole genome shotgun (WGS) entry which is preliminary data.</text>
</comment>
<keyword evidence="3" id="KW-1185">Reference proteome</keyword>
<feature type="transmembrane region" description="Helical" evidence="1">
    <location>
        <begin position="69"/>
        <end position="90"/>
    </location>
</feature>
<dbReference type="Proteomes" id="UP001140258">
    <property type="component" value="Unassembled WGS sequence"/>
</dbReference>
<protein>
    <submittedName>
        <fullName evidence="2">Uncharacterized protein</fullName>
    </submittedName>
</protein>
<gene>
    <name evidence="2" type="ORF">M2325_000659</name>
</gene>
<keyword evidence="1" id="KW-0812">Transmembrane</keyword>
<proteinExistence type="predicted"/>
<feature type="transmembrane region" description="Helical" evidence="1">
    <location>
        <begin position="34"/>
        <end position="57"/>
    </location>
</feature>
<organism evidence="2 3">
    <name type="scientific">Methanococcus voltae PS</name>
    <dbReference type="NCBI Taxonomy" id="523842"/>
    <lineage>
        <taxon>Archaea</taxon>
        <taxon>Methanobacteriati</taxon>
        <taxon>Methanobacteriota</taxon>
        <taxon>Methanomada group</taxon>
        <taxon>Methanococci</taxon>
        <taxon>Methanococcales</taxon>
        <taxon>Methanococcaceae</taxon>
        <taxon>Methanococcus</taxon>
    </lineage>
</organism>
<dbReference type="EMBL" id="JANUCQ010000002">
    <property type="protein sequence ID" value="MCS3921974.1"/>
    <property type="molecule type" value="Genomic_DNA"/>
</dbReference>
<keyword evidence="1" id="KW-1133">Transmembrane helix</keyword>
<reference evidence="2" key="1">
    <citation type="submission" date="2022-08" db="EMBL/GenBank/DDBJ databases">
        <title>Genomic Encyclopedia of Type Strains, Phase V (KMG-V): Genome sequencing to study the core and pangenomes of soil and plant-associated prokaryotes.</title>
        <authorList>
            <person name="Whitman W."/>
        </authorList>
    </citation>
    <scope>NUCLEOTIDE SEQUENCE</scope>
    <source>
        <strain evidence="2">PS</strain>
    </source>
</reference>
<keyword evidence="1" id="KW-0472">Membrane</keyword>
<sequence length="95" mass="11409">MMKSKIKRSEFINQLKEVKMLDILDTIQEEMRRIVITMALIVFSFAIFIEGSFSTSVMYNMYLKRLEPLLSLFMDFFVLYTIIIVLRWGYGKYKE</sequence>